<evidence type="ECO:0000313" key="5">
    <source>
        <dbReference type="Proteomes" id="UP000799324"/>
    </source>
</evidence>
<evidence type="ECO:0000256" key="1">
    <source>
        <dbReference type="RuleBase" id="RU363098"/>
    </source>
</evidence>
<dbReference type="Proteomes" id="UP000799324">
    <property type="component" value="Unassembled WGS sequence"/>
</dbReference>
<dbReference type="GO" id="GO:0003723">
    <property type="term" value="F:RNA binding"/>
    <property type="evidence" value="ECO:0007669"/>
    <property type="project" value="UniProtKB-KW"/>
</dbReference>
<dbReference type="PANTHER" id="PTHR23079">
    <property type="entry name" value="RNA-DEPENDENT RNA POLYMERASE"/>
    <property type="match status" value="1"/>
</dbReference>
<keyword evidence="1" id="KW-0548">Nucleotidyltransferase</keyword>
<dbReference type="AlphaFoldDB" id="A0A6A6TLF6"/>
<dbReference type="Pfam" id="PF05183">
    <property type="entry name" value="RdRP"/>
    <property type="match status" value="1"/>
</dbReference>
<keyword evidence="5" id="KW-1185">Reference proteome</keyword>
<sequence length="1227" mass="138745">MEVFLRKLPPHLTDQSLHTQLETYAQGLGIKDWSCHKPRAKPFGNITFLHVDDAHRFLHLYGGTTRGKGQPVSRLVILGSQVQCQPSRGVPDPFLLKSLKKSADDRNVVQAKNETRPDESNVVFRTQSLSCGYYDYDAEQLIYVPELTWPETAGAVAKFMGRTLLVDYATGGVNQQLEIPYRIVEALVVSTRYTTLTLTLWEAPRIFMRQDSAQDSDLITAMAALALHKPSSGKKSRLPGLIHTNSDHQKIIGQSVAYQISASPVAFKQLIRTLHSRDVLPIYYHDLPISPPFPRKSLAVGLASFGVFIQSCAQVLPFRLLFQLEALVKNGYLLPWTVTDLLKRLVKLSEATRKGFNKDFPISAEAIKKLLSQIPFPGLENDASTFDVNELWRYIEQNEKELRQGFTKDLITEKGRQNLTMIHKVSITPTGMSLHGPEPEAKNRILRRFPEFADYFIRVQFCEEDGTDLRFNANVSNEEIYSRFKRVFKDGIAIAGRVFGFLGFSHSSLRSHAAWFMAPFFYDGRLQSYLSIISHLGDFGNIFSPARCAARIGQAFSETPLAISLTGIDVKILPDITSEDRTRVFSDGVGTVSPPVMQAIQAVAPRQKLALGPTCFQIRWGGGKGMLSLDSRLEGRTVCFRPSMIKFESTDVANLEVCDMARKPIPLVLNRQMIKILEDMGVPDSWFMEQQRQELYCLQLVTAHVSNTVGFLKRHSIAEGIRFPRFLRRLDVAKIDYRKDSFLSAVVEAAVLRELRLLKHKARIPIKHGITLFGIMDETGYLNEGEIYMAFDDTNFVADRYMFLDNRPMLVTRSPALHPGDIQFATNVIPPEHHPLRELRNCIVFSQKGTRDLPSCLSGGDLDGDIYNVIWDEEAVSQCQHVYQPADYPRVAPLNIGRVVQREDMTDFFITFMATDQLGLIATRHMILADQKPLGTVDSDCLILAQLHSTSVDYSKTGIPPNMELFKSIKMSRYRPDFLAPAPFADIKERSQISFDTRYDAPTNDDEDSAGPRYEYYYSDKVNGKLYRAIDEREIWYKDIKSAMPKQTDIWDDVLRCVNKECDRIVGGVQWSKHEKEATQIRSAYEDAIWTATVDYSDHAAMRITELEVFVGSIFNKSGVQTRRQRDKSIQLNEEFERIAHWTENMIRKRNLKSSGDAAQEGHGHSSDEALALGVACLIVGCMKQQTKGGRRPRQDDEFQSFKVVAACCVIKELDTARARMQTASAA</sequence>
<evidence type="ECO:0000259" key="2">
    <source>
        <dbReference type="Pfam" id="PF05183"/>
    </source>
</evidence>
<keyword evidence="1" id="KW-0694">RNA-binding</keyword>
<comment type="catalytic activity">
    <reaction evidence="1">
        <text>RNA(n) + a ribonucleoside 5'-triphosphate = RNA(n+1) + diphosphate</text>
        <dbReference type="Rhea" id="RHEA:21248"/>
        <dbReference type="Rhea" id="RHEA-COMP:14527"/>
        <dbReference type="Rhea" id="RHEA-COMP:17342"/>
        <dbReference type="ChEBI" id="CHEBI:33019"/>
        <dbReference type="ChEBI" id="CHEBI:61557"/>
        <dbReference type="ChEBI" id="CHEBI:140395"/>
        <dbReference type="EC" id="2.7.7.48"/>
    </reaction>
</comment>
<keyword evidence="1" id="KW-0696">RNA-directed RNA polymerase</keyword>
<feature type="domain" description="RDRP core" evidence="2">
    <location>
        <begin position="427"/>
        <end position="1030"/>
    </location>
</feature>
<name>A0A6A6TLF6_9PLEO</name>
<dbReference type="EMBL" id="MU004304">
    <property type="protein sequence ID" value="KAF2659748.1"/>
    <property type="molecule type" value="Genomic_DNA"/>
</dbReference>
<dbReference type="OrthoDB" id="6513042at2759"/>
<evidence type="ECO:0000259" key="3">
    <source>
        <dbReference type="Pfam" id="PF25358"/>
    </source>
</evidence>
<accession>A0A6A6TLF6</accession>
<gene>
    <name evidence="4" type="ORF">K491DRAFT_688852</name>
</gene>
<protein>
    <recommendedName>
        <fullName evidence="1">RNA-dependent RNA polymerase</fullName>
        <ecNumber evidence="1">2.7.7.48</ecNumber>
    </recommendedName>
</protein>
<comment type="similarity">
    <text evidence="1">Belongs to the RdRP family.</text>
</comment>
<dbReference type="InterPro" id="IPR057503">
    <property type="entry name" value="PH_RdRP"/>
</dbReference>
<dbReference type="GO" id="GO:0003968">
    <property type="term" value="F:RNA-directed RNA polymerase activity"/>
    <property type="evidence" value="ECO:0007669"/>
    <property type="project" value="UniProtKB-KW"/>
</dbReference>
<dbReference type="PANTHER" id="PTHR23079:SF17">
    <property type="entry name" value="RNA-DEPENDENT RNA POLYMERASE"/>
    <property type="match status" value="1"/>
</dbReference>
<dbReference type="GO" id="GO:0031380">
    <property type="term" value="C:nuclear RNA-directed RNA polymerase complex"/>
    <property type="evidence" value="ECO:0007669"/>
    <property type="project" value="TreeGrafter"/>
</dbReference>
<dbReference type="EC" id="2.7.7.48" evidence="1"/>
<evidence type="ECO:0000313" key="4">
    <source>
        <dbReference type="EMBL" id="KAF2659748.1"/>
    </source>
</evidence>
<dbReference type="GO" id="GO:0030422">
    <property type="term" value="P:siRNA processing"/>
    <property type="evidence" value="ECO:0007669"/>
    <property type="project" value="TreeGrafter"/>
</dbReference>
<reference evidence="4" key="1">
    <citation type="journal article" date="2020" name="Stud. Mycol.">
        <title>101 Dothideomycetes genomes: a test case for predicting lifestyles and emergence of pathogens.</title>
        <authorList>
            <person name="Haridas S."/>
            <person name="Albert R."/>
            <person name="Binder M."/>
            <person name="Bloem J."/>
            <person name="Labutti K."/>
            <person name="Salamov A."/>
            <person name="Andreopoulos B."/>
            <person name="Baker S."/>
            <person name="Barry K."/>
            <person name="Bills G."/>
            <person name="Bluhm B."/>
            <person name="Cannon C."/>
            <person name="Castanera R."/>
            <person name="Culley D."/>
            <person name="Daum C."/>
            <person name="Ezra D."/>
            <person name="Gonzalez J."/>
            <person name="Henrissat B."/>
            <person name="Kuo A."/>
            <person name="Liang C."/>
            <person name="Lipzen A."/>
            <person name="Lutzoni F."/>
            <person name="Magnuson J."/>
            <person name="Mondo S."/>
            <person name="Nolan M."/>
            <person name="Ohm R."/>
            <person name="Pangilinan J."/>
            <person name="Park H.-J."/>
            <person name="Ramirez L."/>
            <person name="Alfaro M."/>
            <person name="Sun H."/>
            <person name="Tritt A."/>
            <person name="Yoshinaga Y."/>
            <person name="Zwiers L.-H."/>
            <person name="Turgeon B."/>
            <person name="Goodwin S."/>
            <person name="Spatafora J."/>
            <person name="Crous P."/>
            <person name="Grigoriev I."/>
        </authorList>
    </citation>
    <scope>NUCLEOTIDE SEQUENCE</scope>
    <source>
        <strain evidence="4">CBS 122681</strain>
    </source>
</reference>
<dbReference type="Pfam" id="PF25358">
    <property type="entry name" value="PH_fung_RdRP"/>
    <property type="match status" value="1"/>
</dbReference>
<feature type="domain" description="RdRP-like PH" evidence="3">
    <location>
        <begin position="123"/>
        <end position="281"/>
    </location>
</feature>
<dbReference type="InterPro" id="IPR057596">
    <property type="entry name" value="RDRP_core"/>
</dbReference>
<dbReference type="InterPro" id="IPR007855">
    <property type="entry name" value="RDRP"/>
</dbReference>
<keyword evidence="1" id="KW-0808">Transferase</keyword>
<proteinExistence type="inferred from homology"/>
<organism evidence="4 5">
    <name type="scientific">Lophiostoma macrostomum CBS 122681</name>
    <dbReference type="NCBI Taxonomy" id="1314788"/>
    <lineage>
        <taxon>Eukaryota</taxon>
        <taxon>Fungi</taxon>
        <taxon>Dikarya</taxon>
        <taxon>Ascomycota</taxon>
        <taxon>Pezizomycotina</taxon>
        <taxon>Dothideomycetes</taxon>
        <taxon>Pleosporomycetidae</taxon>
        <taxon>Pleosporales</taxon>
        <taxon>Lophiostomataceae</taxon>
        <taxon>Lophiostoma</taxon>
    </lineage>
</organism>